<feature type="chain" id="PRO_5008079130" evidence="1">
    <location>
        <begin position="20"/>
        <end position="173"/>
    </location>
</feature>
<sequence length="173" mass="19796">MNRCFVFFISVLLSSTLWANTLVISGDTGDELKATIQSSWMHCEEQRWCADELYYYRESFIAEAQVTEQSLTVELFAEYSPHLLSQLQLHLRQDGFELLRVKIEGGEFDVASAVKESSLAEADKALILFLNRYPSSAERTLDWQSRVWHAQLKSDGELVSLTLTQRRIQPSGN</sequence>
<dbReference type="Proteomes" id="UP000078406">
    <property type="component" value="Unassembled WGS sequence"/>
</dbReference>
<feature type="signal peptide" evidence="1">
    <location>
        <begin position="1"/>
        <end position="19"/>
    </location>
</feature>
<accession>A0A177XV58</accession>
<evidence type="ECO:0000256" key="1">
    <source>
        <dbReference type="SAM" id="SignalP"/>
    </source>
</evidence>
<dbReference type="RefSeq" id="WP_049846490.1">
    <property type="nucleotide sequence ID" value="NZ_LLEI02000075.1"/>
</dbReference>
<organism evidence="2 3">
    <name type="scientific">Vibrio bivalvicida</name>
    <dbReference type="NCBI Taxonomy" id="1276888"/>
    <lineage>
        <taxon>Bacteria</taxon>
        <taxon>Pseudomonadati</taxon>
        <taxon>Pseudomonadota</taxon>
        <taxon>Gammaproteobacteria</taxon>
        <taxon>Vibrionales</taxon>
        <taxon>Vibrionaceae</taxon>
        <taxon>Vibrio</taxon>
        <taxon>Vibrio oreintalis group</taxon>
    </lineage>
</organism>
<evidence type="ECO:0000313" key="2">
    <source>
        <dbReference type="EMBL" id="OAJ92523.1"/>
    </source>
</evidence>
<comment type="caution">
    <text evidence="2">The sequence shown here is derived from an EMBL/GenBank/DDBJ whole genome shotgun (WGS) entry which is preliminary data.</text>
</comment>
<evidence type="ECO:0000313" key="3">
    <source>
        <dbReference type="Proteomes" id="UP000078406"/>
    </source>
</evidence>
<dbReference type="AlphaFoldDB" id="A0A177XV58"/>
<name>A0A177XV58_9VIBR</name>
<dbReference type="EMBL" id="LLEI02000075">
    <property type="protein sequence ID" value="OAJ92523.1"/>
    <property type="molecule type" value="Genomic_DNA"/>
</dbReference>
<reference evidence="2 3" key="1">
    <citation type="journal article" date="2016" name="Syst. Appl. Microbiol.">
        <title>Vibrio bivalvicida sp. nov., a novel larval pathogen for bivalve molluscs reared in a hatchery.</title>
        <authorList>
            <person name="Dubert J."/>
            <person name="Romalde J.L."/>
            <person name="Prado S."/>
            <person name="Barja J.L."/>
        </authorList>
    </citation>
    <scope>NUCLEOTIDE SEQUENCE [LARGE SCALE GENOMIC DNA]</scope>
    <source>
        <strain evidence="2 3">605</strain>
    </source>
</reference>
<keyword evidence="1" id="KW-0732">Signal</keyword>
<proteinExistence type="predicted"/>
<protein>
    <submittedName>
        <fullName evidence="2">Uncharacterized protein</fullName>
    </submittedName>
</protein>
<gene>
    <name evidence="2" type="ORF">APB76_19535</name>
</gene>